<keyword evidence="2" id="KW-1185">Reference proteome</keyword>
<organism evidence="1 2">
    <name type="scientific">Senna tora</name>
    <dbReference type="NCBI Taxonomy" id="362788"/>
    <lineage>
        <taxon>Eukaryota</taxon>
        <taxon>Viridiplantae</taxon>
        <taxon>Streptophyta</taxon>
        <taxon>Embryophyta</taxon>
        <taxon>Tracheophyta</taxon>
        <taxon>Spermatophyta</taxon>
        <taxon>Magnoliopsida</taxon>
        <taxon>eudicotyledons</taxon>
        <taxon>Gunneridae</taxon>
        <taxon>Pentapetalae</taxon>
        <taxon>rosids</taxon>
        <taxon>fabids</taxon>
        <taxon>Fabales</taxon>
        <taxon>Fabaceae</taxon>
        <taxon>Caesalpinioideae</taxon>
        <taxon>Cassia clade</taxon>
        <taxon>Senna</taxon>
    </lineage>
</organism>
<comment type="caution">
    <text evidence="1">The sequence shown here is derived from an EMBL/GenBank/DDBJ whole genome shotgun (WGS) entry which is preliminary data.</text>
</comment>
<dbReference type="EMBL" id="JAAIUW010000013">
    <property type="protein sequence ID" value="KAF7805109.1"/>
    <property type="molecule type" value="Genomic_DNA"/>
</dbReference>
<protein>
    <submittedName>
        <fullName evidence="1">Uncharacterized protein</fullName>
    </submittedName>
</protein>
<proteinExistence type="predicted"/>
<gene>
    <name evidence="1" type="ORF">G2W53_044220</name>
</gene>
<evidence type="ECO:0000313" key="1">
    <source>
        <dbReference type="EMBL" id="KAF7805109.1"/>
    </source>
</evidence>
<sequence length="118" mass="13274">MVFPEFIPIKIRRQRLIDGVEGVRISLETPNPHCRSFHHQNVTHTTAPSHHRRYPPSGSGAVIGLIMASESRLNAFTKIHYCLFFFYIYFFTGSSPGGGRLPENHGQLYPTAPPVNAL</sequence>
<name>A0A834SWZ7_9FABA</name>
<accession>A0A834SWZ7</accession>
<reference evidence="1" key="1">
    <citation type="submission" date="2020-09" db="EMBL/GenBank/DDBJ databases">
        <title>Genome-Enabled Discovery of Anthraquinone Biosynthesis in Senna tora.</title>
        <authorList>
            <person name="Kang S.-H."/>
            <person name="Pandey R.P."/>
            <person name="Lee C.-M."/>
            <person name="Sim J.-S."/>
            <person name="Jeong J.-T."/>
            <person name="Choi B.-S."/>
            <person name="Jung M."/>
            <person name="Ginzburg D."/>
            <person name="Zhao K."/>
            <person name="Won S.Y."/>
            <person name="Oh T.-J."/>
            <person name="Yu Y."/>
            <person name="Kim N.-H."/>
            <person name="Lee O.R."/>
            <person name="Lee T.-H."/>
            <person name="Bashyal P."/>
            <person name="Kim T.-S."/>
            <person name="Lee W.-H."/>
            <person name="Kawkins C."/>
            <person name="Kim C.-K."/>
            <person name="Kim J.S."/>
            <person name="Ahn B.O."/>
            <person name="Rhee S.Y."/>
            <person name="Sohng J.K."/>
        </authorList>
    </citation>
    <scope>NUCLEOTIDE SEQUENCE</scope>
    <source>
        <tissue evidence="1">Leaf</tissue>
    </source>
</reference>
<dbReference type="Proteomes" id="UP000634136">
    <property type="component" value="Unassembled WGS sequence"/>
</dbReference>
<dbReference type="AlphaFoldDB" id="A0A834SWZ7"/>
<evidence type="ECO:0000313" key="2">
    <source>
        <dbReference type="Proteomes" id="UP000634136"/>
    </source>
</evidence>